<dbReference type="Proteomes" id="UP001237642">
    <property type="component" value="Unassembled WGS sequence"/>
</dbReference>
<dbReference type="PANTHER" id="PTHR33116">
    <property type="entry name" value="REVERSE TRANSCRIPTASE ZINC-BINDING DOMAIN-CONTAINING PROTEIN-RELATED-RELATED"/>
    <property type="match status" value="1"/>
</dbReference>
<keyword evidence="2" id="KW-1185">Reference proteome</keyword>
<dbReference type="EMBL" id="JAUIZM010000005">
    <property type="protein sequence ID" value="KAK1382527.1"/>
    <property type="molecule type" value="Genomic_DNA"/>
</dbReference>
<accession>A0AAD8IDJ9</accession>
<protein>
    <submittedName>
        <fullName evidence="1">Uncharacterized protein</fullName>
    </submittedName>
</protein>
<reference evidence="1" key="2">
    <citation type="submission" date="2023-05" db="EMBL/GenBank/DDBJ databases">
        <authorList>
            <person name="Schelkunov M.I."/>
        </authorList>
    </citation>
    <scope>NUCLEOTIDE SEQUENCE</scope>
    <source>
        <strain evidence="1">Hsosn_3</strain>
        <tissue evidence="1">Leaf</tissue>
    </source>
</reference>
<organism evidence="1 2">
    <name type="scientific">Heracleum sosnowskyi</name>
    <dbReference type="NCBI Taxonomy" id="360622"/>
    <lineage>
        <taxon>Eukaryota</taxon>
        <taxon>Viridiplantae</taxon>
        <taxon>Streptophyta</taxon>
        <taxon>Embryophyta</taxon>
        <taxon>Tracheophyta</taxon>
        <taxon>Spermatophyta</taxon>
        <taxon>Magnoliopsida</taxon>
        <taxon>eudicotyledons</taxon>
        <taxon>Gunneridae</taxon>
        <taxon>Pentapetalae</taxon>
        <taxon>asterids</taxon>
        <taxon>campanulids</taxon>
        <taxon>Apiales</taxon>
        <taxon>Apiaceae</taxon>
        <taxon>Apioideae</taxon>
        <taxon>apioid superclade</taxon>
        <taxon>Tordylieae</taxon>
        <taxon>Tordyliinae</taxon>
        <taxon>Heracleum</taxon>
    </lineage>
</organism>
<evidence type="ECO:0000313" key="2">
    <source>
        <dbReference type="Proteomes" id="UP001237642"/>
    </source>
</evidence>
<proteinExistence type="predicted"/>
<sequence>MKIKIILSEGIIYLGASFSTSSNQVQLWDPLIHKLSRKLAPWRSKLIDMAGQQRSRKLHLLGWEKICKPKAAGGLGLPAIQNRNFTLLIKWWWRCCVDHNSLRNQTLKAKYGDDVWFGLQKIDSSRADSFIMKSFLDSGKSCNFNSTISFV</sequence>
<dbReference type="PANTHER" id="PTHR33116:SF78">
    <property type="entry name" value="OS12G0587133 PROTEIN"/>
    <property type="match status" value="1"/>
</dbReference>
<name>A0AAD8IDJ9_9APIA</name>
<reference evidence="1" key="1">
    <citation type="submission" date="2023-02" db="EMBL/GenBank/DDBJ databases">
        <title>Genome of toxic invasive species Heracleum sosnowskyi carries increased number of genes despite the absence of recent whole-genome duplications.</title>
        <authorList>
            <person name="Schelkunov M."/>
            <person name="Shtratnikova V."/>
            <person name="Makarenko M."/>
            <person name="Klepikova A."/>
            <person name="Omelchenko D."/>
            <person name="Novikova G."/>
            <person name="Obukhova E."/>
            <person name="Bogdanov V."/>
            <person name="Penin A."/>
            <person name="Logacheva M."/>
        </authorList>
    </citation>
    <scope>NUCLEOTIDE SEQUENCE</scope>
    <source>
        <strain evidence="1">Hsosn_3</strain>
        <tissue evidence="1">Leaf</tissue>
    </source>
</reference>
<gene>
    <name evidence="1" type="ORF">POM88_020262</name>
</gene>
<comment type="caution">
    <text evidence="1">The sequence shown here is derived from an EMBL/GenBank/DDBJ whole genome shotgun (WGS) entry which is preliminary data.</text>
</comment>
<evidence type="ECO:0000313" key="1">
    <source>
        <dbReference type="EMBL" id="KAK1382527.1"/>
    </source>
</evidence>
<dbReference type="AlphaFoldDB" id="A0AAD8IDJ9"/>